<sequence>MVLIKGLLLDFSNSFFNLYKVS</sequence>
<dbReference type="AlphaFoldDB" id="W1WP78"/>
<comment type="caution">
    <text evidence="1">The sequence shown here is derived from an EMBL/GenBank/DDBJ whole genome shotgun (WGS) entry which is preliminary data.</text>
</comment>
<gene>
    <name evidence="1" type="ORF">Q604_UNBC18574G0011</name>
</gene>
<accession>W1WP78</accession>
<organism evidence="1">
    <name type="scientific">human gut metagenome</name>
    <dbReference type="NCBI Taxonomy" id="408170"/>
    <lineage>
        <taxon>unclassified sequences</taxon>
        <taxon>metagenomes</taxon>
        <taxon>organismal metagenomes</taxon>
    </lineage>
</organism>
<feature type="non-terminal residue" evidence="1">
    <location>
        <position position="22"/>
    </location>
</feature>
<protein>
    <submittedName>
        <fullName evidence="1">Uncharacterized protein</fullName>
    </submittedName>
</protein>
<dbReference type="EMBL" id="AZMM01018574">
    <property type="protein sequence ID" value="ETJ18890.1"/>
    <property type="molecule type" value="Genomic_DNA"/>
</dbReference>
<proteinExistence type="predicted"/>
<name>W1WP78_9ZZZZ</name>
<evidence type="ECO:0000313" key="1">
    <source>
        <dbReference type="EMBL" id="ETJ18890.1"/>
    </source>
</evidence>
<reference evidence="1" key="1">
    <citation type="submission" date="2013-12" db="EMBL/GenBank/DDBJ databases">
        <title>A Varibaculum cambriense genome reconstructed from a premature infant gut community with otherwise low bacterial novelty that shifts toward anaerobic metabolism during the third week of life.</title>
        <authorList>
            <person name="Brown C.T."/>
            <person name="Sharon I."/>
            <person name="Thomas B.C."/>
            <person name="Castelle C.J."/>
            <person name="Morowitz M.J."/>
            <person name="Banfield J.F."/>
        </authorList>
    </citation>
    <scope>NUCLEOTIDE SEQUENCE</scope>
</reference>